<keyword evidence="2" id="KW-0804">Transcription</keyword>
<keyword evidence="1" id="KW-0805">Transcription regulation</keyword>
<dbReference type="Pfam" id="PF12833">
    <property type="entry name" value="HTH_18"/>
    <property type="match status" value="1"/>
</dbReference>
<dbReference type="Gene3D" id="1.10.10.60">
    <property type="entry name" value="Homeodomain-like"/>
    <property type="match status" value="1"/>
</dbReference>
<organism evidence="5 6">
    <name type="scientific">Pseudonocardia humida</name>
    <dbReference type="NCBI Taxonomy" id="2800819"/>
    <lineage>
        <taxon>Bacteria</taxon>
        <taxon>Bacillati</taxon>
        <taxon>Actinomycetota</taxon>
        <taxon>Actinomycetes</taxon>
        <taxon>Pseudonocardiales</taxon>
        <taxon>Pseudonocardiaceae</taxon>
        <taxon>Pseudonocardia</taxon>
    </lineage>
</organism>
<dbReference type="Gene3D" id="3.40.50.880">
    <property type="match status" value="1"/>
</dbReference>
<dbReference type="SUPFAM" id="SSF46689">
    <property type="entry name" value="Homeodomain-like"/>
    <property type="match status" value="2"/>
</dbReference>
<protein>
    <submittedName>
        <fullName evidence="5">Helix-turn-helix domain-containing protein</fullName>
    </submittedName>
</protein>
<dbReference type="InterPro" id="IPR018060">
    <property type="entry name" value="HTH_AraC"/>
</dbReference>
<name>A0ABT1AA03_9PSEU</name>
<dbReference type="Pfam" id="PF01965">
    <property type="entry name" value="DJ-1_PfpI"/>
    <property type="match status" value="1"/>
</dbReference>
<evidence type="ECO:0000313" key="5">
    <source>
        <dbReference type="EMBL" id="MCO1659867.1"/>
    </source>
</evidence>
<dbReference type="PROSITE" id="PS01124">
    <property type="entry name" value="HTH_ARAC_FAMILY_2"/>
    <property type="match status" value="1"/>
</dbReference>
<dbReference type="PANTHER" id="PTHR43130:SF3">
    <property type="entry name" value="HTH-TYPE TRANSCRIPTIONAL REGULATOR RV1931C"/>
    <property type="match status" value="1"/>
</dbReference>
<dbReference type="PANTHER" id="PTHR43130">
    <property type="entry name" value="ARAC-FAMILY TRANSCRIPTIONAL REGULATOR"/>
    <property type="match status" value="1"/>
</dbReference>
<reference evidence="5" key="1">
    <citation type="submission" date="2021-04" db="EMBL/GenBank/DDBJ databases">
        <title>Pseudonocardia sp. nov., isolated from sandy soil of mangrove forest.</title>
        <authorList>
            <person name="Zan Z."/>
            <person name="Huang R."/>
            <person name="Liu W."/>
        </authorList>
    </citation>
    <scope>NUCLEOTIDE SEQUENCE</scope>
    <source>
        <strain evidence="5">S2-4</strain>
    </source>
</reference>
<dbReference type="InterPro" id="IPR052158">
    <property type="entry name" value="INH-QAR"/>
</dbReference>
<dbReference type="InterPro" id="IPR029062">
    <property type="entry name" value="Class_I_gatase-like"/>
</dbReference>
<dbReference type="EMBL" id="JAGSOV010000072">
    <property type="protein sequence ID" value="MCO1659867.1"/>
    <property type="molecule type" value="Genomic_DNA"/>
</dbReference>
<comment type="caution">
    <text evidence="5">The sequence shown here is derived from an EMBL/GenBank/DDBJ whole genome shotgun (WGS) entry which is preliminary data.</text>
</comment>
<dbReference type="SMART" id="SM00342">
    <property type="entry name" value="HTH_ARAC"/>
    <property type="match status" value="1"/>
</dbReference>
<evidence type="ECO:0000259" key="4">
    <source>
        <dbReference type="PROSITE" id="PS01124"/>
    </source>
</evidence>
<dbReference type="CDD" id="cd03137">
    <property type="entry name" value="GATase1_AraC_1"/>
    <property type="match status" value="1"/>
</dbReference>
<feature type="domain" description="HTH araC/xylS-type" evidence="4">
    <location>
        <begin position="220"/>
        <end position="317"/>
    </location>
</feature>
<dbReference type="Proteomes" id="UP001165283">
    <property type="component" value="Unassembled WGS sequence"/>
</dbReference>
<feature type="region of interest" description="Disordered" evidence="3">
    <location>
        <begin position="192"/>
        <end position="219"/>
    </location>
</feature>
<sequence length="328" mass="35152">MRKESDVRRRHRVVLVASPGVPLFELAIAAQVFGTDRSDITPDWYEFAIVGVDGADTRIEHGISVPGGAGLPALRGADTVIVPACAQIHGRAPEALLGALRAAHQRGARIAAICSGSFVLAEAGLLDGRRATTHWMHADELARRHPAVTVDPAVLYVCDDVWTSAGSAAGLDMCLELVRRDLGAAVANEVARRTVTPPHRDGGQAQYSRPAAGPAAQPRRDVLDWARRNIADATVTGMADHAGISARTLNRQFHDLTGRSPQAWLQRLRLDTAAELLESTDLTVHAIARRVGLGTATNLRMRFTGTYGVPPTRYRQTFGPRAVPAAAD</sequence>
<accession>A0ABT1AA03</accession>
<evidence type="ECO:0000313" key="6">
    <source>
        <dbReference type="Proteomes" id="UP001165283"/>
    </source>
</evidence>
<evidence type="ECO:0000256" key="2">
    <source>
        <dbReference type="ARBA" id="ARBA00023163"/>
    </source>
</evidence>
<dbReference type="InterPro" id="IPR002818">
    <property type="entry name" value="DJ-1/PfpI"/>
</dbReference>
<dbReference type="SUPFAM" id="SSF52317">
    <property type="entry name" value="Class I glutamine amidotransferase-like"/>
    <property type="match status" value="1"/>
</dbReference>
<dbReference type="RefSeq" id="WP_252444945.1">
    <property type="nucleotide sequence ID" value="NZ_JAGSOV010000072.1"/>
</dbReference>
<dbReference type="InterPro" id="IPR009057">
    <property type="entry name" value="Homeodomain-like_sf"/>
</dbReference>
<keyword evidence="6" id="KW-1185">Reference proteome</keyword>
<gene>
    <name evidence="5" type="ORF">KDL28_32870</name>
</gene>
<proteinExistence type="predicted"/>
<evidence type="ECO:0000256" key="3">
    <source>
        <dbReference type="SAM" id="MobiDB-lite"/>
    </source>
</evidence>
<evidence type="ECO:0000256" key="1">
    <source>
        <dbReference type="ARBA" id="ARBA00023015"/>
    </source>
</evidence>